<gene>
    <name evidence="5" type="ORF">NEOLEDRAFT_1122565</name>
</gene>
<keyword evidence="2" id="KW-0342">GTP-binding</keyword>
<keyword evidence="6" id="KW-1185">Reference proteome</keyword>
<dbReference type="PRINTS" id="PR00195">
    <property type="entry name" value="DYNAMIN"/>
</dbReference>
<dbReference type="OrthoDB" id="5061070at2759"/>
<dbReference type="PROSITE" id="PS51718">
    <property type="entry name" value="G_DYNAMIN_2"/>
    <property type="match status" value="1"/>
</dbReference>
<dbReference type="CDD" id="cd08771">
    <property type="entry name" value="DLP_1"/>
    <property type="match status" value="1"/>
</dbReference>
<dbReference type="InterPro" id="IPR022812">
    <property type="entry name" value="Dynamin"/>
</dbReference>
<evidence type="ECO:0000259" key="3">
    <source>
        <dbReference type="PROSITE" id="PS51388"/>
    </source>
</evidence>
<organism evidence="5 6">
    <name type="scientific">Neolentinus lepideus HHB14362 ss-1</name>
    <dbReference type="NCBI Taxonomy" id="1314782"/>
    <lineage>
        <taxon>Eukaryota</taxon>
        <taxon>Fungi</taxon>
        <taxon>Dikarya</taxon>
        <taxon>Basidiomycota</taxon>
        <taxon>Agaricomycotina</taxon>
        <taxon>Agaricomycetes</taxon>
        <taxon>Gloeophyllales</taxon>
        <taxon>Gloeophyllaceae</taxon>
        <taxon>Neolentinus</taxon>
    </lineage>
</organism>
<dbReference type="EMBL" id="KV425619">
    <property type="protein sequence ID" value="KZT20530.1"/>
    <property type="molecule type" value="Genomic_DNA"/>
</dbReference>
<dbReference type="InterPro" id="IPR020850">
    <property type="entry name" value="GED_dom"/>
</dbReference>
<dbReference type="AlphaFoldDB" id="A0A165P517"/>
<dbReference type="GO" id="GO:0005874">
    <property type="term" value="C:microtubule"/>
    <property type="evidence" value="ECO:0007669"/>
    <property type="project" value="TreeGrafter"/>
</dbReference>
<dbReference type="InParanoid" id="A0A165P517"/>
<dbReference type="GO" id="GO:0003924">
    <property type="term" value="F:GTPase activity"/>
    <property type="evidence" value="ECO:0007669"/>
    <property type="project" value="InterPro"/>
</dbReference>
<dbReference type="InterPro" id="IPR030381">
    <property type="entry name" value="G_DYNAMIN_dom"/>
</dbReference>
<dbReference type="SUPFAM" id="SSF52540">
    <property type="entry name" value="P-loop containing nucleoside triphosphate hydrolases"/>
    <property type="match status" value="1"/>
</dbReference>
<dbReference type="GO" id="GO:0008017">
    <property type="term" value="F:microtubule binding"/>
    <property type="evidence" value="ECO:0007669"/>
    <property type="project" value="TreeGrafter"/>
</dbReference>
<dbReference type="Pfam" id="PF01031">
    <property type="entry name" value="Dynamin_M"/>
    <property type="match status" value="1"/>
</dbReference>
<feature type="domain" description="GED" evidence="3">
    <location>
        <begin position="621"/>
        <end position="714"/>
    </location>
</feature>
<evidence type="ECO:0000256" key="1">
    <source>
        <dbReference type="ARBA" id="ARBA00022741"/>
    </source>
</evidence>
<dbReference type="STRING" id="1314782.A0A165P517"/>
<reference evidence="5 6" key="1">
    <citation type="journal article" date="2016" name="Mol. Biol. Evol.">
        <title>Comparative Genomics of Early-Diverging Mushroom-Forming Fungi Provides Insights into the Origins of Lignocellulose Decay Capabilities.</title>
        <authorList>
            <person name="Nagy L.G."/>
            <person name="Riley R."/>
            <person name="Tritt A."/>
            <person name="Adam C."/>
            <person name="Daum C."/>
            <person name="Floudas D."/>
            <person name="Sun H."/>
            <person name="Yadav J.S."/>
            <person name="Pangilinan J."/>
            <person name="Larsson K.H."/>
            <person name="Matsuura K."/>
            <person name="Barry K."/>
            <person name="Labutti K."/>
            <person name="Kuo R."/>
            <person name="Ohm R.A."/>
            <person name="Bhattacharya S.S."/>
            <person name="Shirouzu T."/>
            <person name="Yoshinaga Y."/>
            <person name="Martin F.M."/>
            <person name="Grigoriev I.V."/>
            <person name="Hibbett D.S."/>
        </authorList>
    </citation>
    <scope>NUCLEOTIDE SEQUENCE [LARGE SCALE GENOMIC DNA]</scope>
    <source>
        <strain evidence="5 6">HHB14362 ss-1</strain>
    </source>
</reference>
<dbReference type="GO" id="GO:0005737">
    <property type="term" value="C:cytoplasm"/>
    <property type="evidence" value="ECO:0007669"/>
    <property type="project" value="TreeGrafter"/>
</dbReference>
<dbReference type="PANTHER" id="PTHR11566">
    <property type="entry name" value="DYNAMIN"/>
    <property type="match status" value="1"/>
</dbReference>
<dbReference type="GO" id="GO:0005525">
    <property type="term" value="F:GTP binding"/>
    <property type="evidence" value="ECO:0007669"/>
    <property type="project" value="InterPro"/>
</dbReference>
<evidence type="ECO:0000313" key="5">
    <source>
        <dbReference type="EMBL" id="KZT20530.1"/>
    </source>
</evidence>
<keyword evidence="1" id="KW-0547">Nucleotide-binding</keyword>
<evidence type="ECO:0000256" key="2">
    <source>
        <dbReference type="ARBA" id="ARBA00023134"/>
    </source>
</evidence>
<sequence length="714" mass="80753">MKDLKALGAQADLQLPRIAVIGAQSAGKSSLVEAISGINVPRDSGTCTRCPMECTLTSDDTWFCQISLRFDYDESGTKQLSKDIKFGPVITDKKDVELWLRRAQAAILSTRTPPSAFYGLSREDIRNAIKNDATMAPFSKNVVCIDIHDPEATDLAFVDLPGLIQIGEGIDLIKELVEDYIAEETTYILVTIPASDDIQNQQALKLAEEADPDGNRTIGVVTKPDSVVDGDIGVKERWQNVFRGEAEDHDLLHGYFCVRLPNDQERSQTQSRAHVHERACRFFDSVAPWKDVSDRSRLGIPGLVAYASSLLMARVEKDLPDIKKKLEQLLARYGDQLSMVPPPLEVDPALEILDRITKFVNELTATVNGTTSENKDFVQRNRATYDWYNLAIRSTAPDFRPIKEYTKYGRPFEPGAEDSDNTFEDVEGVAQYETMDLYAVRKVIQENKTWELPYNVPYDAKKALIRKFVILWAKPTNACMDGIWEILSETVTELLKSHFGQFKGLEARIGQYAFEILEEAKTSAVATVNACLNSEAGRFYTENIHYYSATRSKWLYHYHVLKRYPDWYTGGGAGVPFSTKSEHIASATEQRALQALRELGYGQLEREDLKRLHPPDAFEDELIVMADVRAYFQVAYKRMIDFIPLSIDNKLNRAVVADMQRHLFEKTSLGSAEDLKRLLDEDPAITKARNSLQETIVQLKSIQKRLNEFMSREI</sequence>
<dbReference type="InterPro" id="IPR027417">
    <property type="entry name" value="P-loop_NTPase"/>
</dbReference>
<dbReference type="Pfam" id="PF00350">
    <property type="entry name" value="Dynamin_N"/>
    <property type="match status" value="1"/>
</dbReference>
<dbReference type="PROSITE" id="PS51388">
    <property type="entry name" value="GED"/>
    <property type="match status" value="1"/>
</dbReference>
<evidence type="ECO:0008006" key="7">
    <source>
        <dbReference type="Google" id="ProtNLM"/>
    </source>
</evidence>
<dbReference type="InterPro" id="IPR000375">
    <property type="entry name" value="Dynamin_stalk"/>
</dbReference>
<proteinExistence type="predicted"/>
<protein>
    <recommendedName>
        <fullName evidence="7">P-loop containing nucleoside triphosphate hydrolase protein</fullName>
    </recommendedName>
</protein>
<name>A0A165P517_9AGAM</name>
<dbReference type="InterPro" id="IPR045063">
    <property type="entry name" value="Dynamin_N"/>
</dbReference>
<dbReference type="SMART" id="SM00053">
    <property type="entry name" value="DYNc"/>
    <property type="match status" value="1"/>
</dbReference>
<dbReference type="GO" id="GO:0016020">
    <property type="term" value="C:membrane"/>
    <property type="evidence" value="ECO:0007669"/>
    <property type="project" value="TreeGrafter"/>
</dbReference>
<accession>A0A165P517</accession>
<dbReference type="Gene3D" id="1.20.120.1240">
    <property type="entry name" value="Dynamin, middle domain"/>
    <property type="match status" value="1"/>
</dbReference>
<evidence type="ECO:0000259" key="4">
    <source>
        <dbReference type="PROSITE" id="PS51718"/>
    </source>
</evidence>
<dbReference type="Gene3D" id="3.40.50.300">
    <property type="entry name" value="P-loop containing nucleotide triphosphate hydrolases"/>
    <property type="match status" value="1"/>
</dbReference>
<dbReference type="Pfam" id="PF02212">
    <property type="entry name" value="GED"/>
    <property type="match status" value="1"/>
</dbReference>
<evidence type="ECO:0000313" key="6">
    <source>
        <dbReference type="Proteomes" id="UP000076761"/>
    </source>
</evidence>
<dbReference type="Proteomes" id="UP000076761">
    <property type="component" value="Unassembled WGS sequence"/>
</dbReference>
<dbReference type="InterPro" id="IPR003130">
    <property type="entry name" value="GED"/>
</dbReference>
<dbReference type="InterPro" id="IPR001401">
    <property type="entry name" value="Dynamin_GTPase"/>
</dbReference>
<feature type="domain" description="Dynamin-type G" evidence="4">
    <location>
        <begin position="12"/>
        <end position="320"/>
    </location>
</feature>